<dbReference type="SUPFAM" id="SSF55031">
    <property type="entry name" value="Bacterial exopeptidase dimerisation domain"/>
    <property type="match status" value="1"/>
</dbReference>
<dbReference type="InterPro" id="IPR002933">
    <property type="entry name" value="Peptidase_M20"/>
</dbReference>
<evidence type="ECO:0000313" key="6">
    <source>
        <dbReference type="EMBL" id="MDX5892597.1"/>
    </source>
</evidence>
<dbReference type="InterPro" id="IPR010174">
    <property type="entry name" value="Succinyl-DAP_deSuclase_DapE"/>
</dbReference>
<dbReference type="GO" id="GO:0006526">
    <property type="term" value="P:L-arginine biosynthetic process"/>
    <property type="evidence" value="ECO:0007669"/>
    <property type="project" value="TreeGrafter"/>
</dbReference>
<dbReference type="Pfam" id="PF07687">
    <property type="entry name" value="M20_dimer"/>
    <property type="match status" value="1"/>
</dbReference>
<keyword evidence="1" id="KW-0479">Metal-binding</keyword>
<evidence type="ECO:0000256" key="1">
    <source>
        <dbReference type="ARBA" id="ARBA00022723"/>
    </source>
</evidence>
<sequence>MSEAPGAAEKRLVGDLLWLLERKSPTGSEGPLCDDLEARLAALPGFESVRAGNNLALRRARPDGSRPKVVFAGHLDTVPEPKEPLPVRAEGGLVYGRGSSDMKAGDAVMLSLLENFDWDGSWAEPVFVFYEREEGPHLENGLEVVFSEMPWVLDADLAIVPEPTEGVVEAGCVGTAQVEVTFRGKAAHSARPWLGLNAATLAGVFLSELHEREPEEVVVDGLSFYEVASVTMVRGGTAKNVVPDSLWANVNLRFAPGRGRDHVESVFRGLLSGLPADAAEFEVTDFAPSGPVDLSHPLVKKLLESGLEVRPKQAWTDVARFAERGVAAVNLGPGTPAQAHGDTEHARVDLLVECHARLADFLSG</sequence>
<dbReference type="GO" id="GO:0009014">
    <property type="term" value="F:succinyl-diaminopimelate desuccinylase activity"/>
    <property type="evidence" value="ECO:0007669"/>
    <property type="project" value="UniProtKB-UniRule"/>
</dbReference>
<name>A0A023X7C1_RUBRA</name>
<dbReference type="Pfam" id="PF01546">
    <property type="entry name" value="Peptidase_M20"/>
    <property type="match status" value="1"/>
</dbReference>
<dbReference type="InterPro" id="IPR050072">
    <property type="entry name" value="Peptidase_M20A"/>
</dbReference>
<dbReference type="Gene3D" id="3.40.630.10">
    <property type="entry name" value="Zn peptidases"/>
    <property type="match status" value="1"/>
</dbReference>
<dbReference type="EMBL" id="JAWXXX010000001">
    <property type="protein sequence ID" value="MDX5892597.1"/>
    <property type="molecule type" value="Genomic_DNA"/>
</dbReference>
<dbReference type="GO" id="GO:0009089">
    <property type="term" value="P:lysine biosynthetic process via diaminopimelate"/>
    <property type="evidence" value="ECO:0007669"/>
    <property type="project" value="UniProtKB-UniRule"/>
</dbReference>
<dbReference type="eggNOG" id="COG0624">
    <property type="taxonomic scope" value="Bacteria"/>
</dbReference>
<dbReference type="Gene3D" id="3.30.70.360">
    <property type="match status" value="1"/>
</dbReference>
<dbReference type="NCBIfam" id="TIGR01900">
    <property type="entry name" value="dapE-gram_pos"/>
    <property type="match status" value="1"/>
</dbReference>
<proteinExistence type="predicted"/>
<dbReference type="GO" id="GO:0008777">
    <property type="term" value="F:acetylornithine deacetylase activity"/>
    <property type="evidence" value="ECO:0007669"/>
    <property type="project" value="TreeGrafter"/>
</dbReference>
<dbReference type="SUPFAM" id="SSF53187">
    <property type="entry name" value="Zn-dependent exopeptidases"/>
    <property type="match status" value="1"/>
</dbReference>
<gene>
    <name evidence="6" type="primary">dapE</name>
    <name evidence="5" type="ORF">RradSPS_2676</name>
    <name evidence="6" type="ORF">SIL72_01010</name>
</gene>
<dbReference type="RefSeq" id="WP_038683284.1">
    <property type="nucleotide sequence ID" value="NZ_CP007514.1"/>
</dbReference>
<dbReference type="STRING" id="42256.RradSPS_2676"/>
<dbReference type="Proteomes" id="UP000025229">
    <property type="component" value="Chromosome"/>
</dbReference>
<dbReference type="PATRIC" id="fig|42256.3.peg.2727"/>
<evidence type="ECO:0000313" key="7">
    <source>
        <dbReference type="Proteomes" id="UP000025229"/>
    </source>
</evidence>
<reference evidence="5 7" key="1">
    <citation type="submission" date="2014-03" db="EMBL/GenBank/DDBJ databases">
        <title>Complete genome sequence of the Radio-Resistant Rubrobacter radiotolerans RSPS-4.</title>
        <authorList>
            <person name="Egas C.C."/>
            <person name="Barroso C.C."/>
            <person name="Froufe H.J.C."/>
            <person name="Pacheco J.J."/>
            <person name="Albuquerque L.L."/>
            <person name="da Costa M.M.S."/>
        </authorList>
    </citation>
    <scope>NUCLEOTIDE SEQUENCE [LARGE SCALE GENOMIC DNA]</scope>
    <source>
        <strain evidence="5 7">RSPS-4</strain>
    </source>
</reference>
<dbReference type="Proteomes" id="UP001281130">
    <property type="component" value="Unassembled WGS sequence"/>
</dbReference>
<dbReference type="AlphaFoldDB" id="A0A023X7C1"/>
<organism evidence="5 7">
    <name type="scientific">Rubrobacter radiotolerans</name>
    <name type="common">Arthrobacter radiotolerans</name>
    <dbReference type="NCBI Taxonomy" id="42256"/>
    <lineage>
        <taxon>Bacteria</taxon>
        <taxon>Bacillati</taxon>
        <taxon>Actinomycetota</taxon>
        <taxon>Rubrobacteria</taxon>
        <taxon>Rubrobacterales</taxon>
        <taxon>Rubrobacteraceae</taxon>
        <taxon>Rubrobacter</taxon>
    </lineage>
</organism>
<keyword evidence="7" id="KW-1185">Reference proteome</keyword>
<evidence type="ECO:0000256" key="2">
    <source>
        <dbReference type="ARBA" id="ARBA00022801"/>
    </source>
</evidence>
<evidence type="ECO:0000259" key="4">
    <source>
        <dbReference type="Pfam" id="PF07687"/>
    </source>
</evidence>
<dbReference type="PANTHER" id="PTHR43808:SF31">
    <property type="entry name" value="N-ACETYL-L-CITRULLINE DEACETYLASE"/>
    <property type="match status" value="1"/>
</dbReference>
<evidence type="ECO:0000313" key="5">
    <source>
        <dbReference type="EMBL" id="AHY47959.1"/>
    </source>
</evidence>
<protein>
    <recommendedName>
        <fullName evidence="3">Succinyl-diaminopimelate desuccinylase</fullName>
        <ecNumber evidence="3">3.5.1.18</ecNumber>
    </recommendedName>
</protein>
<dbReference type="KEGG" id="rrd:RradSPS_2676"/>
<dbReference type="GO" id="GO:0046872">
    <property type="term" value="F:metal ion binding"/>
    <property type="evidence" value="ECO:0007669"/>
    <property type="project" value="UniProtKB-KW"/>
</dbReference>
<dbReference type="HOGENOM" id="CLU_021802_1_0_11"/>
<reference evidence="6" key="2">
    <citation type="submission" date="2023-11" db="EMBL/GenBank/DDBJ databases">
        <title>MicrobeMod: A computational toolkit for identifying prokaryotic methylation and restriction-modification with nanopore sequencing.</title>
        <authorList>
            <person name="Crits-Christoph A."/>
            <person name="Kang S.C."/>
            <person name="Lee H."/>
            <person name="Ostrov N."/>
        </authorList>
    </citation>
    <scope>NUCLEOTIDE SEQUENCE</scope>
    <source>
        <strain evidence="6">ATCC 51242</strain>
    </source>
</reference>
<evidence type="ECO:0000256" key="3">
    <source>
        <dbReference type="NCBIfam" id="TIGR01900"/>
    </source>
</evidence>
<dbReference type="EMBL" id="CP007514">
    <property type="protein sequence ID" value="AHY47959.1"/>
    <property type="molecule type" value="Genomic_DNA"/>
</dbReference>
<feature type="domain" description="Peptidase M20 dimerisation" evidence="4">
    <location>
        <begin position="174"/>
        <end position="271"/>
    </location>
</feature>
<keyword evidence="2 6" id="KW-0378">Hydrolase</keyword>
<dbReference type="InterPro" id="IPR011650">
    <property type="entry name" value="Peptidase_M20_dimer"/>
</dbReference>
<accession>A0A023X7C1</accession>
<dbReference type="OrthoDB" id="7055905at2"/>
<dbReference type="InterPro" id="IPR036264">
    <property type="entry name" value="Bact_exopeptidase_dim_dom"/>
</dbReference>
<dbReference type="PANTHER" id="PTHR43808">
    <property type="entry name" value="ACETYLORNITHINE DEACETYLASE"/>
    <property type="match status" value="1"/>
</dbReference>
<dbReference type="EC" id="3.5.1.18" evidence="3"/>